<evidence type="ECO:0000256" key="1">
    <source>
        <dbReference type="SAM" id="MobiDB-lite"/>
    </source>
</evidence>
<dbReference type="RefSeq" id="XP_070914290.1">
    <property type="nucleotide sequence ID" value="XM_071058189.1"/>
</dbReference>
<dbReference type="Gene3D" id="2.30.180.10">
    <property type="entry name" value="FAS1 domain"/>
    <property type="match status" value="1"/>
</dbReference>
<keyword evidence="2" id="KW-0732">Signal</keyword>
<dbReference type="InterPro" id="IPR036378">
    <property type="entry name" value="FAS1_dom_sf"/>
</dbReference>
<dbReference type="GeneID" id="98173512"/>
<feature type="chain" id="PRO_5046927238" evidence="2">
    <location>
        <begin position="20"/>
        <end position="348"/>
    </location>
</feature>
<organism evidence="3 4">
    <name type="scientific">Madurella fahalii</name>
    <dbReference type="NCBI Taxonomy" id="1157608"/>
    <lineage>
        <taxon>Eukaryota</taxon>
        <taxon>Fungi</taxon>
        <taxon>Dikarya</taxon>
        <taxon>Ascomycota</taxon>
        <taxon>Pezizomycotina</taxon>
        <taxon>Sordariomycetes</taxon>
        <taxon>Sordariomycetidae</taxon>
        <taxon>Sordariales</taxon>
        <taxon>Sordariales incertae sedis</taxon>
        <taxon>Madurella</taxon>
    </lineage>
</organism>
<evidence type="ECO:0000313" key="3">
    <source>
        <dbReference type="EMBL" id="GAB1312557.1"/>
    </source>
</evidence>
<comment type="caution">
    <text evidence="3">The sequence shown here is derived from an EMBL/GenBank/DDBJ whole genome shotgun (WGS) entry which is preliminary data.</text>
</comment>
<evidence type="ECO:0000256" key="2">
    <source>
        <dbReference type="SAM" id="SignalP"/>
    </source>
</evidence>
<protein>
    <submittedName>
        <fullName evidence="3">Uncharacterized protein</fullName>
    </submittedName>
</protein>
<accession>A0ABQ0G480</accession>
<gene>
    <name evidence="3" type="ORF">MFIFM68171_02767</name>
</gene>
<name>A0ABQ0G480_9PEZI</name>
<feature type="signal peptide" evidence="2">
    <location>
        <begin position="1"/>
        <end position="19"/>
    </location>
</feature>
<reference evidence="3 4" key="1">
    <citation type="submission" date="2024-09" db="EMBL/GenBank/DDBJ databases">
        <title>Itraconazole resistance in Madurella fahalii resulting from another homologue of gene encoding cytochrome P450 14-alpha sterol demethylase (CYP51).</title>
        <authorList>
            <person name="Yoshioka I."/>
            <person name="Fahal A.H."/>
            <person name="Kaneko S."/>
            <person name="Yaguchi T."/>
        </authorList>
    </citation>
    <scope>NUCLEOTIDE SEQUENCE [LARGE SCALE GENOMIC DNA]</scope>
    <source>
        <strain evidence="3 4">IFM 68171</strain>
    </source>
</reference>
<sequence length="348" mass="37007">MWTRNALAVLALSGAPVLAKSLLDALQANGFTLFAQQLQTSPPPVDLNMIGPNVIVYAPMDAALAREDNEILTRRTTDEEAKDTAIYFANMNSVTLKRQAAVCLQSAGSTLSTFLNDPEWVNLGPGRNQSIVEKNMAFVSAPVVYTGLGAASKVTAGDIPFDGGVIRPVSDIFALPRNLSYTLPFLNADKFGDAVQRAGMADELNNMASITVLAPDNAVLGDIDYHSADVLLPCTRGPASLSNLSKYGLSSDGKPESAGGSGMRTNSSSMSWWYATQSDTPSQRASAVVIGEELRRVEEEGRLRVAAVAGRRVPACALHAVHDQQARVRAVAVRHAAVVVLCGLRWGP</sequence>
<evidence type="ECO:0000313" key="4">
    <source>
        <dbReference type="Proteomes" id="UP001628179"/>
    </source>
</evidence>
<feature type="region of interest" description="Disordered" evidence="1">
    <location>
        <begin position="245"/>
        <end position="264"/>
    </location>
</feature>
<dbReference type="EMBL" id="BAAFSV010000001">
    <property type="protein sequence ID" value="GAB1312557.1"/>
    <property type="molecule type" value="Genomic_DNA"/>
</dbReference>
<dbReference type="SUPFAM" id="SSF82153">
    <property type="entry name" value="FAS1 domain"/>
    <property type="match status" value="1"/>
</dbReference>
<proteinExistence type="predicted"/>
<dbReference type="Proteomes" id="UP001628179">
    <property type="component" value="Unassembled WGS sequence"/>
</dbReference>
<keyword evidence="4" id="KW-1185">Reference proteome</keyword>